<dbReference type="AlphaFoldDB" id="A0A2T0FKT1"/>
<dbReference type="GO" id="GO:0016616">
    <property type="term" value="F:oxidoreductase activity, acting on the CH-OH group of donors, NAD or NADP as acceptor"/>
    <property type="evidence" value="ECO:0007669"/>
    <property type="project" value="UniProtKB-ARBA"/>
</dbReference>
<accession>A0A2T0FKT1</accession>
<keyword evidence="6" id="KW-1185">Reference proteome</keyword>
<dbReference type="InterPro" id="IPR020904">
    <property type="entry name" value="Sc_DH/Rdtase_CS"/>
</dbReference>
<dbReference type="RefSeq" id="XP_024665530.1">
    <property type="nucleotide sequence ID" value="XM_024809762.1"/>
</dbReference>
<keyword evidence="3" id="KW-0560">Oxidoreductase</keyword>
<dbReference type="STRING" id="45607.A0A2T0FKT1"/>
<dbReference type="PANTHER" id="PTHR43115:SF4">
    <property type="entry name" value="DEHYDROGENASE_REDUCTASE SDR FAMILY MEMBER 11"/>
    <property type="match status" value="1"/>
</dbReference>
<evidence type="ECO:0000256" key="4">
    <source>
        <dbReference type="RuleBase" id="RU000363"/>
    </source>
</evidence>
<organism evidence="5 6">
    <name type="scientific">Wickerhamiella sorbophila</name>
    <dbReference type="NCBI Taxonomy" id="45607"/>
    <lineage>
        <taxon>Eukaryota</taxon>
        <taxon>Fungi</taxon>
        <taxon>Dikarya</taxon>
        <taxon>Ascomycota</taxon>
        <taxon>Saccharomycotina</taxon>
        <taxon>Dipodascomycetes</taxon>
        <taxon>Dipodascales</taxon>
        <taxon>Trichomonascaceae</taxon>
        <taxon>Wickerhamiella</taxon>
    </lineage>
</organism>
<protein>
    <recommendedName>
        <fullName evidence="7">Oxidoreductase</fullName>
    </recommendedName>
</protein>
<gene>
    <name evidence="5" type="ORF">B9G98_03205</name>
</gene>
<keyword evidence="2" id="KW-0521">NADP</keyword>
<evidence type="ECO:0000313" key="6">
    <source>
        <dbReference type="Proteomes" id="UP000238350"/>
    </source>
</evidence>
<dbReference type="OrthoDB" id="2102561at2759"/>
<reference evidence="5 6" key="1">
    <citation type="submission" date="2017-04" db="EMBL/GenBank/DDBJ databases">
        <title>Genome sequencing of [Candida] sorbophila.</title>
        <authorList>
            <person name="Ahn J.O."/>
        </authorList>
    </citation>
    <scope>NUCLEOTIDE SEQUENCE [LARGE SCALE GENOMIC DNA]</scope>
    <source>
        <strain evidence="5 6">DS02</strain>
    </source>
</reference>
<dbReference type="GeneID" id="36516953"/>
<dbReference type="EMBL" id="NDIQ01000021">
    <property type="protein sequence ID" value="PRT55585.1"/>
    <property type="molecule type" value="Genomic_DNA"/>
</dbReference>
<comment type="similarity">
    <text evidence="1 4">Belongs to the short-chain dehydrogenases/reductases (SDR) family.</text>
</comment>
<dbReference type="Gene3D" id="3.40.50.720">
    <property type="entry name" value="NAD(P)-binding Rossmann-like Domain"/>
    <property type="match status" value="1"/>
</dbReference>
<dbReference type="InterPro" id="IPR036291">
    <property type="entry name" value="NAD(P)-bd_dom_sf"/>
</dbReference>
<dbReference type="Pfam" id="PF00106">
    <property type="entry name" value="adh_short"/>
    <property type="match status" value="1"/>
</dbReference>
<dbReference type="PROSITE" id="PS00061">
    <property type="entry name" value="ADH_SHORT"/>
    <property type="match status" value="1"/>
</dbReference>
<dbReference type="FunFam" id="3.40.50.720:FF:000047">
    <property type="entry name" value="NADP-dependent L-serine/L-allo-threonine dehydrogenase"/>
    <property type="match status" value="1"/>
</dbReference>
<evidence type="ECO:0000256" key="2">
    <source>
        <dbReference type="ARBA" id="ARBA00022857"/>
    </source>
</evidence>
<dbReference type="PRINTS" id="PR00080">
    <property type="entry name" value="SDRFAMILY"/>
</dbReference>
<sequence>MSVKGIEGKVIVITGASSGLGETSAHELTKAGAKVVVGARRVDKLRALVKEFGLPEESAVEVDVSKQEQVENLIQTALKLYGKIDVLMNNAGVATFSPIEAGDVDAWDRMIDTNVKGVLYGVNAVLPHFKERKSGQIINTCSVVGHSVMRNGVVYSSTKFAIRAISEGLRQELKPHNIRVLNISPGPTESEGLRVAFGEASMPTAPSTAFSDAVIYAVSQPENVDINEITFRPTALD</sequence>
<name>A0A2T0FKT1_9ASCO</name>
<dbReference type="InterPro" id="IPR002347">
    <property type="entry name" value="SDR_fam"/>
</dbReference>
<dbReference type="Proteomes" id="UP000238350">
    <property type="component" value="Unassembled WGS sequence"/>
</dbReference>
<evidence type="ECO:0000256" key="1">
    <source>
        <dbReference type="ARBA" id="ARBA00006484"/>
    </source>
</evidence>
<evidence type="ECO:0008006" key="7">
    <source>
        <dbReference type="Google" id="ProtNLM"/>
    </source>
</evidence>
<proteinExistence type="inferred from homology"/>
<evidence type="ECO:0000256" key="3">
    <source>
        <dbReference type="ARBA" id="ARBA00023002"/>
    </source>
</evidence>
<dbReference type="SUPFAM" id="SSF51735">
    <property type="entry name" value="NAD(P)-binding Rossmann-fold domains"/>
    <property type="match status" value="1"/>
</dbReference>
<evidence type="ECO:0000313" key="5">
    <source>
        <dbReference type="EMBL" id="PRT55585.1"/>
    </source>
</evidence>
<dbReference type="PANTHER" id="PTHR43115">
    <property type="entry name" value="DEHYDROGENASE/REDUCTASE SDR FAMILY MEMBER 11"/>
    <property type="match status" value="1"/>
</dbReference>
<comment type="caution">
    <text evidence="5">The sequence shown here is derived from an EMBL/GenBank/DDBJ whole genome shotgun (WGS) entry which is preliminary data.</text>
</comment>
<dbReference type="PRINTS" id="PR00081">
    <property type="entry name" value="GDHRDH"/>
</dbReference>